<organism evidence="1 2">
    <name type="scientific">Paenibacillus rigui</name>
    <dbReference type="NCBI Taxonomy" id="554312"/>
    <lineage>
        <taxon>Bacteria</taxon>
        <taxon>Bacillati</taxon>
        <taxon>Bacillota</taxon>
        <taxon>Bacilli</taxon>
        <taxon>Bacillales</taxon>
        <taxon>Paenibacillaceae</taxon>
        <taxon>Paenibacillus</taxon>
    </lineage>
</organism>
<comment type="caution">
    <text evidence="1">The sequence shown here is derived from an EMBL/GenBank/DDBJ whole genome shotgun (WGS) entry which is preliminary data.</text>
</comment>
<evidence type="ECO:0000313" key="2">
    <source>
        <dbReference type="Proteomes" id="UP000215509"/>
    </source>
</evidence>
<dbReference type="Pfam" id="PF13376">
    <property type="entry name" value="OmdA"/>
    <property type="match status" value="1"/>
</dbReference>
<dbReference type="OrthoDB" id="9796999at2"/>
<proteinExistence type="predicted"/>
<protein>
    <submittedName>
        <fullName evidence="1">Bacteriocin-protection protein</fullName>
    </submittedName>
</protein>
<reference evidence="1 2" key="1">
    <citation type="submission" date="2017-07" db="EMBL/GenBank/DDBJ databases">
        <title>Genome sequencing and assembly of Paenibacillus rigui.</title>
        <authorList>
            <person name="Mayilraj S."/>
        </authorList>
    </citation>
    <scope>NUCLEOTIDE SEQUENCE [LARGE SCALE GENOMIC DNA]</scope>
    <source>
        <strain evidence="1 2">JCM 16352</strain>
    </source>
</reference>
<dbReference type="EMBL" id="NMQW01000002">
    <property type="protein sequence ID" value="OXM87706.1"/>
    <property type="molecule type" value="Genomic_DNA"/>
</dbReference>
<gene>
    <name evidence="1" type="ORF">CF651_00875</name>
</gene>
<name>A0A229UVY8_9BACL</name>
<sequence length="194" mass="22947">MTPQFFTEPGEFGQWLEQHHNREQELWVGYYKKGAGKPTITWPESVDEALCYGWIDGLRKSLGAESYMIRFTPRKPRSIWSVVNMNRVEELKRQGRMKPEGLRAYELRSKERSAVYSFEQKEPAKLSDAFEERLRANPQAWSYFQAQAPWYRKTAIHWVMSAKKEETRAKRLAVLIEDSEQGRTIPSLSWKKRE</sequence>
<accession>A0A229UVY8</accession>
<evidence type="ECO:0000313" key="1">
    <source>
        <dbReference type="EMBL" id="OXM87706.1"/>
    </source>
</evidence>
<keyword evidence="2" id="KW-1185">Reference proteome</keyword>
<dbReference type="RefSeq" id="WP_094012956.1">
    <property type="nucleotide sequence ID" value="NZ_NMQW01000002.1"/>
</dbReference>
<dbReference type="Proteomes" id="UP000215509">
    <property type="component" value="Unassembled WGS sequence"/>
</dbReference>
<dbReference type="AlphaFoldDB" id="A0A229UVY8"/>